<dbReference type="RefSeq" id="XP_007772282.1">
    <property type="nucleotide sequence ID" value="XM_007774092.1"/>
</dbReference>
<protein>
    <submittedName>
        <fullName evidence="2">Uncharacterized protein</fullName>
    </submittedName>
</protein>
<name>A0A5M3MH98_CONPW</name>
<feature type="compositionally biased region" description="Basic and acidic residues" evidence="1">
    <location>
        <begin position="486"/>
        <end position="498"/>
    </location>
</feature>
<feature type="region of interest" description="Disordered" evidence="1">
    <location>
        <begin position="1"/>
        <end position="92"/>
    </location>
</feature>
<feature type="compositionally biased region" description="Polar residues" evidence="1">
    <location>
        <begin position="25"/>
        <end position="34"/>
    </location>
</feature>
<proteinExistence type="predicted"/>
<reference evidence="3" key="1">
    <citation type="journal article" date="2012" name="Science">
        <title>The Paleozoic origin of enzymatic lignin decomposition reconstructed from 31 fungal genomes.</title>
        <authorList>
            <person name="Floudas D."/>
            <person name="Binder M."/>
            <person name="Riley R."/>
            <person name="Barry K."/>
            <person name="Blanchette R.A."/>
            <person name="Henrissat B."/>
            <person name="Martinez A.T."/>
            <person name="Otillar R."/>
            <person name="Spatafora J.W."/>
            <person name="Yadav J.S."/>
            <person name="Aerts A."/>
            <person name="Benoit I."/>
            <person name="Boyd A."/>
            <person name="Carlson A."/>
            <person name="Copeland A."/>
            <person name="Coutinho P.M."/>
            <person name="de Vries R.P."/>
            <person name="Ferreira P."/>
            <person name="Findley K."/>
            <person name="Foster B."/>
            <person name="Gaskell J."/>
            <person name="Glotzer D."/>
            <person name="Gorecki P."/>
            <person name="Heitman J."/>
            <person name="Hesse C."/>
            <person name="Hori C."/>
            <person name="Igarashi K."/>
            <person name="Jurgens J.A."/>
            <person name="Kallen N."/>
            <person name="Kersten P."/>
            <person name="Kohler A."/>
            <person name="Kuees U."/>
            <person name="Kumar T.K.A."/>
            <person name="Kuo A."/>
            <person name="LaButti K."/>
            <person name="Larrondo L.F."/>
            <person name="Lindquist E."/>
            <person name="Ling A."/>
            <person name="Lombard V."/>
            <person name="Lucas S."/>
            <person name="Lundell T."/>
            <person name="Martin R."/>
            <person name="McLaughlin D.J."/>
            <person name="Morgenstern I."/>
            <person name="Morin E."/>
            <person name="Murat C."/>
            <person name="Nagy L.G."/>
            <person name="Nolan M."/>
            <person name="Ohm R.A."/>
            <person name="Patyshakuliyeva A."/>
            <person name="Rokas A."/>
            <person name="Ruiz-Duenas F.J."/>
            <person name="Sabat G."/>
            <person name="Salamov A."/>
            <person name="Samejima M."/>
            <person name="Schmutz J."/>
            <person name="Slot J.C."/>
            <person name="St John F."/>
            <person name="Stenlid J."/>
            <person name="Sun H."/>
            <person name="Sun S."/>
            <person name="Syed K."/>
            <person name="Tsang A."/>
            <person name="Wiebenga A."/>
            <person name="Young D."/>
            <person name="Pisabarro A."/>
            <person name="Eastwood D.C."/>
            <person name="Martin F."/>
            <person name="Cullen D."/>
            <person name="Grigoriev I.V."/>
            <person name="Hibbett D.S."/>
        </authorList>
    </citation>
    <scope>NUCLEOTIDE SEQUENCE [LARGE SCALE GENOMIC DNA]</scope>
    <source>
        <strain evidence="3">RWD-64-598 SS2</strain>
    </source>
</reference>
<dbReference type="GeneID" id="19201290"/>
<feature type="region of interest" description="Disordered" evidence="1">
    <location>
        <begin position="459"/>
        <end position="506"/>
    </location>
</feature>
<feature type="compositionally biased region" description="Basic and acidic residues" evidence="1">
    <location>
        <begin position="469"/>
        <end position="478"/>
    </location>
</feature>
<comment type="caution">
    <text evidence="2">The sequence shown here is derived from an EMBL/GenBank/DDBJ whole genome shotgun (WGS) entry which is preliminary data.</text>
</comment>
<feature type="compositionally biased region" description="Pro residues" evidence="1">
    <location>
        <begin position="8"/>
        <end position="18"/>
    </location>
</feature>
<evidence type="ECO:0000313" key="2">
    <source>
        <dbReference type="EMBL" id="EIW78005.1"/>
    </source>
</evidence>
<accession>A0A5M3MH98</accession>
<feature type="region of interest" description="Disordered" evidence="1">
    <location>
        <begin position="392"/>
        <end position="413"/>
    </location>
</feature>
<dbReference type="KEGG" id="cput:CONPUDRAFT_139079"/>
<dbReference type="OMA" id="GWLYRQD"/>
<feature type="region of interest" description="Disordered" evidence="1">
    <location>
        <begin position="702"/>
        <end position="738"/>
    </location>
</feature>
<organism evidence="2 3">
    <name type="scientific">Coniophora puteana (strain RWD-64-598)</name>
    <name type="common">Brown rot fungus</name>
    <dbReference type="NCBI Taxonomy" id="741705"/>
    <lineage>
        <taxon>Eukaryota</taxon>
        <taxon>Fungi</taxon>
        <taxon>Dikarya</taxon>
        <taxon>Basidiomycota</taxon>
        <taxon>Agaricomycotina</taxon>
        <taxon>Agaricomycetes</taxon>
        <taxon>Agaricomycetidae</taxon>
        <taxon>Boletales</taxon>
        <taxon>Coniophorineae</taxon>
        <taxon>Coniophoraceae</taxon>
        <taxon>Coniophora</taxon>
    </lineage>
</organism>
<feature type="compositionally biased region" description="Polar residues" evidence="1">
    <location>
        <begin position="48"/>
        <end position="59"/>
    </location>
</feature>
<dbReference type="PANTHER" id="PTHR38702">
    <property type="entry name" value="CALPONIN-HOMOLOGY (CH) DOMAIN-CONTAINING PROTEIN"/>
    <property type="match status" value="1"/>
</dbReference>
<sequence>MSTRLAPPDSPYSSPPALTPDVTGSVDSSLSLSPTPHAGAPGLVIDTTGDSDTGASPSSDKGKRFSRGRASFYPHTNSSNKAEKPFSRSAAKRQSVMTLGSIEHLQHYFTKTGLQAKRDPSDKLTKNLVPAIGGLASMRIKASLGSLKEFDLPPSPIIPTSRHVAYPPVAKTYQIDPDEALPGVADDLNSVTSVWALPKHDAPSDATAAAAATAPIPSEPVDVLSTLKLTTRAIRSVRNYVLTLPDESAGALRSNYNNNYRGRNVGGGPPTLRRTASGGLAATGGGPPDPLTLIRKAALEVLSSLRELEERARLPLSDEAYDAQSDHGSSNASTGAGGAHPPSRGASPAGGFYDETAESDLRAVGIDPETTITFIRVEGRDGAIPVWDAPLEEMGGAASDLEDEEEERRRRRGEHWDDRLVLGGGWLYRQDVRLADLGREREVVRRYVGIVDDVLFGSGADKGAGEASSAKESKESESGMRGWQRASEKVLKKQKDSLGRAAGRRVSSTEGINEVFKFPPPPTRRVVSMGGVPPTAEMRGLVLSEEPEPLEEEHEDGEESVVDDEDLPEWAKRSMFANDALGRAHAFLQALLPADLAPHLAATASNREDFLQSLSSGQLLCVAYNAALRRSRKPWGYISVDSIHDIVALEADANANASGDGSSTSNSKGARTGWTFRRTDNLRLWAAALKLRYLLPVVVPPTPSASAQPPGTPRSGTTELSKTPVGSTPGSPTKARFSLGPGSVLLGSGLGSMKTSEPPIMFDPRVVARKEEGWADMLEQLLVRWMDAVVGERRCGP</sequence>
<feature type="compositionally biased region" description="Polar residues" evidence="1">
    <location>
        <begin position="714"/>
        <end position="731"/>
    </location>
</feature>
<feature type="region of interest" description="Disordered" evidence="1">
    <location>
        <begin position="320"/>
        <end position="353"/>
    </location>
</feature>
<evidence type="ECO:0000256" key="1">
    <source>
        <dbReference type="SAM" id="MobiDB-lite"/>
    </source>
</evidence>
<dbReference type="EMBL" id="JH711583">
    <property type="protein sequence ID" value="EIW78005.1"/>
    <property type="molecule type" value="Genomic_DNA"/>
</dbReference>
<gene>
    <name evidence="2" type="ORF">CONPUDRAFT_139079</name>
</gene>
<dbReference type="AlphaFoldDB" id="A0A5M3MH98"/>
<dbReference type="Proteomes" id="UP000053558">
    <property type="component" value="Unassembled WGS sequence"/>
</dbReference>
<dbReference type="OrthoDB" id="2534759at2759"/>
<evidence type="ECO:0000313" key="3">
    <source>
        <dbReference type="Proteomes" id="UP000053558"/>
    </source>
</evidence>
<feature type="region of interest" description="Disordered" evidence="1">
    <location>
        <begin position="255"/>
        <end position="289"/>
    </location>
</feature>
<keyword evidence="3" id="KW-1185">Reference proteome</keyword>
<dbReference type="PANTHER" id="PTHR38702:SF1">
    <property type="entry name" value="CALPONIN-HOMOLOGY (CH) DOMAIN-CONTAINING PROTEIN"/>
    <property type="match status" value="1"/>
</dbReference>